<dbReference type="InterPro" id="IPR019238">
    <property type="entry name" value="AbiEi_2"/>
</dbReference>
<reference evidence="1" key="1">
    <citation type="submission" date="2024-02" db="EMBL/GenBank/DDBJ databases">
        <authorList>
            <consortium name="Clinical and Environmental Microbiology Branch: Whole genome sequencing antimicrobial resistance pathogens in the healthcare setting"/>
        </authorList>
    </citation>
    <scope>NUCLEOTIDE SEQUENCE</scope>
    <source>
        <strain evidence="1">2021GO-0154</strain>
    </source>
</reference>
<dbReference type="Pfam" id="PF09952">
    <property type="entry name" value="AbiEi_2"/>
    <property type="match status" value="1"/>
</dbReference>
<proteinExistence type="predicted"/>
<accession>A0AAI9DEW5</accession>
<gene>
    <name evidence="1" type="ORF">RG298_003595</name>
</gene>
<protein>
    <submittedName>
        <fullName evidence="1">Uncharacterized protein</fullName>
    </submittedName>
</protein>
<comment type="caution">
    <text evidence="1">The sequence shown here is derived from an EMBL/GenBank/DDBJ whole genome shotgun (WGS) entry which is preliminary data.</text>
</comment>
<organism evidence="1">
    <name type="scientific">Providencia stuartii</name>
    <dbReference type="NCBI Taxonomy" id="588"/>
    <lineage>
        <taxon>Bacteria</taxon>
        <taxon>Pseudomonadati</taxon>
        <taxon>Pseudomonadota</taxon>
        <taxon>Gammaproteobacteria</taxon>
        <taxon>Enterobacterales</taxon>
        <taxon>Morganellaceae</taxon>
        <taxon>Providencia</taxon>
    </lineage>
</organism>
<dbReference type="AlphaFoldDB" id="A0AAI9DEW5"/>
<dbReference type="EMBL" id="ABMABF030000014">
    <property type="protein sequence ID" value="EMJ5135823.1"/>
    <property type="molecule type" value="Genomic_DNA"/>
</dbReference>
<name>A0AAI9DEW5_PROST</name>
<sequence length="332" mass="37705">MKEEELLSKAIEQLPKNFLLQYETGGIEHMHDGLARLLGPEGEVTTFVLEVKHIHRKESLVAVREKFSNFPSDFPILLVCNRLTSALVEYCVDNQINFIDTSGGAYIQVPGLYLFIEGKYVKEPVVASSHFTEGVMKLLFVLLSCPESLHETYRSLAEKTGISLGMVSKAFNYLEARRYFRKSQNRRRLMNEGELQVLWVKDYAISLRPKLSSLSLSTPVSWDEITLMSDEYWGGEIAGAKLSDGYLIPESGVIFTPYPLLQRWKELGIKPIQGGKLQLVSCFWGNFSLNSRAEAMLCVAELLASDDDRNRETARIINDNYLYLSESDLFSY</sequence>
<evidence type="ECO:0000313" key="1">
    <source>
        <dbReference type="EMBL" id="EMJ5135823.1"/>
    </source>
</evidence>